<accession>A0ABU9UAS0</accession>
<protein>
    <submittedName>
        <fullName evidence="4">OmpA family protein</fullName>
    </submittedName>
</protein>
<sequence length="421" mass="47544">MRFFYVFLLFLLNVSLAFSQTAYRLPDEVKIVEKHNYSHSINGRYVGHIYRELRGRLKKKGSVYKGTAYFLESLTHLAPSVPQRVDNEVKVSYMPDASSDFLELFPTYKAIPFLPAEGIVTGEPWRGFGYVGVDPLGTGDVKNIRVYVEYRYAGTQEYQGRQVHVVSGQFALRFSDDRVNGLIKSEGKHLLTVYVTEYGEPVFIKDSFDDNFLFSDKTSVKNKGFVLVWFYDIVPFDYSSTIPLIVKSMGDETYVPLDTKKPDASVSKYKEKTTGDEDKDAEAIDNETDKQFFAKLNDQDSVEKTEEGIKITIRSLRFVANSAELLAGEEKKLETLAENLKKIPGRTILITGHTADIGRPTAQKNLSIERAKKIVEQLVNLGVDGSRLIYQGKGGTEPIADNSTEEGRALNRRVEITIMED</sequence>
<dbReference type="PANTHER" id="PTHR30329:SF21">
    <property type="entry name" value="LIPOPROTEIN YIAD-RELATED"/>
    <property type="match status" value="1"/>
</dbReference>
<organism evidence="4 5">
    <name type="scientific">Rarispira pelagica</name>
    <dbReference type="NCBI Taxonomy" id="3141764"/>
    <lineage>
        <taxon>Bacteria</taxon>
        <taxon>Pseudomonadati</taxon>
        <taxon>Spirochaetota</taxon>
        <taxon>Spirochaetia</taxon>
        <taxon>Winmispirales</taxon>
        <taxon>Winmispiraceae</taxon>
        <taxon>Rarispira</taxon>
    </lineage>
</organism>
<keyword evidence="1" id="KW-0472">Membrane</keyword>
<dbReference type="Proteomes" id="UP001466331">
    <property type="component" value="Unassembled WGS sequence"/>
</dbReference>
<comment type="caution">
    <text evidence="4">The sequence shown here is derived from an EMBL/GenBank/DDBJ whole genome shotgun (WGS) entry which is preliminary data.</text>
</comment>
<dbReference type="Pfam" id="PF00691">
    <property type="entry name" value="OmpA"/>
    <property type="match status" value="1"/>
</dbReference>
<dbReference type="RefSeq" id="WP_420069214.1">
    <property type="nucleotide sequence ID" value="NZ_JBCHKQ010000002.1"/>
</dbReference>
<dbReference type="InterPro" id="IPR050330">
    <property type="entry name" value="Bact_OuterMem_StrucFunc"/>
</dbReference>
<feature type="signal peptide" evidence="2">
    <location>
        <begin position="1"/>
        <end position="19"/>
    </location>
</feature>
<dbReference type="SUPFAM" id="SSF103088">
    <property type="entry name" value="OmpA-like"/>
    <property type="match status" value="1"/>
</dbReference>
<dbReference type="InterPro" id="IPR036737">
    <property type="entry name" value="OmpA-like_sf"/>
</dbReference>
<dbReference type="PANTHER" id="PTHR30329">
    <property type="entry name" value="STATOR ELEMENT OF FLAGELLAR MOTOR COMPLEX"/>
    <property type="match status" value="1"/>
</dbReference>
<feature type="domain" description="OmpA-like" evidence="3">
    <location>
        <begin position="305"/>
        <end position="421"/>
    </location>
</feature>
<reference evidence="4 5" key="1">
    <citation type="submission" date="2024-03" db="EMBL/GenBank/DDBJ databases">
        <title>Ignisphaera cupida sp. nov., a hyperthermophilic hydrolytic archaeon from a hot spring of Kamchatka, and proposal of Ignisphaeraceae fam. nov.</title>
        <authorList>
            <person name="Podosokorskaya O.A."/>
            <person name="Elcheninov A.G."/>
            <person name="Maltseva A.I."/>
            <person name="Zayulina K.S."/>
            <person name="Novikov A."/>
            <person name="Merkel A.Y."/>
        </authorList>
    </citation>
    <scope>NUCLEOTIDE SEQUENCE [LARGE SCALE GENOMIC DNA]</scope>
    <source>
        <strain evidence="4 5">38H-sp</strain>
    </source>
</reference>
<keyword evidence="5" id="KW-1185">Reference proteome</keyword>
<dbReference type="EMBL" id="JBCHKQ010000002">
    <property type="protein sequence ID" value="MEM5947764.1"/>
    <property type="molecule type" value="Genomic_DNA"/>
</dbReference>
<dbReference type="CDD" id="cd07185">
    <property type="entry name" value="OmpA_C-like"/>
    <property type="match status" value="1"/>
</dbReference>
<feature type="chain" id="PRO_5047536075" evidence="2">
    <location>
        <begin position="20"/>
        <end position="421"/>
    </location>
</feature>
<keyword evidence="2" id="KW-0732">Signal</keyword>
<proteinExistence type="predicted"/>
<evidence type="ECO:0000313" key="5">
    <source>
        <dbReference type="Proteomes" id="UP001466331"/>
    </source>
</evidence>
<name>A0ABU9UAS0_9SPIR</name>
<evidence type="ECO:0000256" key="1">
    <source>
        <dbReference type="PROSITE-ProRule" id="PRU00473"/>
    </source>
</evidence>
<dbReference type="InterPro" id="IPR006665">
    <property type="entry name" value="OmpA-like"/>
</dbReference>
<evidence type="ECO:0000259" key="3">
    <source>
        <dbReference type="PROSITE" id="PS51123"/>
    </source>
</evidence>
<evidence type="ECO:0000256" key="2">
    <source>
        <dbReference type="SAM" id="SignalP"/>
    </source>
</evidence>
<evidence type="ECO:0000313" key="4">
    <source>
        <dbReference type="EMBL" id="MEM5947764.1"/>
    </source>
</evidence>
<gene>
    <name evidence="4" type="ORF">WKV44_04325</name>
</gene>
<dbReference type="Gene3D" id="3.30.1330.60">
    <property type="entry name" value="OmpA-like domain"/>
    <property type="match status" value="1"/>
</dbReference>
<dbReference type="PROSITE" id="PS51123">
    <property type="entry name" value="OMPA_2"/>
    <property type="match status" value="1"/>
</dbReference>